<dbReference type="Gene3D" id="1.10.10.750">
    <property type="entry name" value="Ypt/Rab-GAP domain of gyp1p, domain 1"/>
    <property type="match status" value="1"/>
</dbReference>
<proteinExistence type="predicted"/>
<dbReference type="SUPFAM" id="SSF47923">
    <property type="entry name" value="Ypt/Rab-GAP domain of gyp1p"/>
    <property type="match status" value="2"/>
</dbReference>
<organism evidence="2 3">
    <name type="scientific">Thamnidium elegans</name>
    <dbReference type="NCBI Taxonomy" id="101142"/>
    <lineage>
        <taxon>Eukaryota</taxon>
        <taxon>Fungi</taxon>
        <taxon>Fungi incertae sedis</taxon>
        <taxon>Mucoromycota</taxon>
        <taxon>Mucoromycotina</taxon>
        <taxon>Mucoromycetes</taxon>
        <taxon>Mucorales</taxon>
        <taxon>Mucorineae</taxon>
        <taxon>Mucoraceae</taxon>
        <taxon>Thamnidium</taxon>
    </lineage>
</organism>
<comment type="caution">
    <text evidence="2">The sequence shown here is derived from an EMBL/GenBank/DDBJ whole genome shotgun (WGS) entry which is preliminary data.</text>
</comment>
<gene>
    <name evidence="2" type="ORF">INT48_004772</name>
</gene>
<sequence>MTCQSCVKTITNACGQLNGLDTKELSYLNDFQEILQSEVYVDLERLRILARHGVPDQIRGEVWKYLLGVQQADRSKELSSGKARSEEYDQIDKEDSEIAKRIRGEVARYQRRVPEVEGKDYVQAFVNIILAYLNTNRDAEYTSSLVPLCAPFIYVMDTECDAFFCFERLMQAMEEYNLNVSLKEQVARFMTLFRCGLPELCSYFDDEEVDINEWSTSWLQNLLAKEMRFENLVRLWDSYFAMTDPFAFHPFVCLSILLCAKEALEDLEQSEIRTMLLRLPLLNMEMVIADAYNFRHETIERQMNENGEL</sequence>
<dbReference type="Gene3D" id="1.10.472.80">
    <property type="entry name" value="Ypt/Rab-GAP domain of gyp1p, domain 3"/>
    <property type="match status" value="1"/>
</dbReference>
<accession>A0A8H7SJQ0</accession>
<feature type="domain" description="Rab-GAP TBC" evidence="1">
    <location>
        <begin position="53"/>
        <end position="243"/>
    </location>
</feature>
<dbReference type="Pfam" id="PF00566">
    <property type="entry name" value="RabGAP-TBC"/>
    <property type="match status" value="1"/>
</dbReference>
<dbReference type="InterPro" id="IPR035969">
    <property type="entry name" value="Rab-GAP_TBC_sf"/>
</dbReference>
<dbReference type="Proteomes" id="UP000613177">
    <property type="component" value="Unassembled WGS sequence"/>
</dbReference>
<evidence type="ECO:0000313" key="2">
    <source>
        <dbReference type="EMBL" id="KAG2230719.1"/>
    </source>
</evidence>
<name>A0A8H7SJQ0_9FUNG</name>
<protein>
    <recommendedName>
        <fullName evidence="1">Rab-GAP TBC domain-containing protein</fullName>
    </recommendedName>
</protein>
<dbReference type="EMBL" id="JAEPRE010000186">
    <property type="protein sequence ID" value="KAG2230719.1"/>
    <property type="molecule type" value="Genomic_DNA"/>
</dbReference>
<dbReference type="PROSITE" id="PS50086">
    <property type="entry name" value="TBC_RABGAP"/>
    <property type="match status" value="1"/>
</dbReference>
<keyword evidence="3" id="KW-1185">Reference proteome</keyword>
<dbReference type="PANTHER" id="PTHR22957:SF268">
    <property type="entry name" value="ANKYRIN REPEAT-CONTAINING PROTEIN"/>
    <property type="match status" value="1"/>
</dbReference>
<dbReference type="PANTHER" id="PTHR22957">
    <property type="entry name" value="TBC1 DOMAIN FAMILY MEMBER GTPASE-ACTIVATING PROTEIN"/>
    <property type="match status" value="1"/>
</dbReference>
<reference evidence="2" key="1">
    <citation type="submission" date="2021-01" db="EMBL/GenBank/DDBJ databases">
        <title>Metabolic potential, ecology and presence of endohyphal bacteria is reflected in genomic diversity of Mucoromycotina.</title>
        <authorList>
            <person name="Muszewska A."/>
            <person name="Okrasinska A."/>
            <person name="Steczkiewicz K."/>
            <person name="Drgas O."/>
            <person name="Orlowska M."/>
            <person name="Perlinska-Lenart U."/>
            <person name="Aleksandrzak-Piekarczyk T."/>
            <person name="Szatraj K."/>
            <person name="Zielenkiewicz U."/>
            <person name="Pilsyk S."/>
            <person name="Malc E."/>
            <person name="Mieczkowski P."/>
            <person name="Kruszewska J.S."/>
            <person name="Biernat P."/>
            <person name="Pawlowska J."/>
        </authorList>
    </citation>
    <scope>NUCLEOTIDE SEQUENCE</scope>
    <source>
        <strain evidence="2">WA0000018081</strain>
    </source>
</reference>
<dbReference type="SMART" id="SM00164">
    <property type="entry name" value="TBC"/>
    <property type="match status" value="1"/>
</dbReference>
<dbReference type="InterPro" id="IPR000195">
    <property type="entry name" value="Rab-GAP-TBC_dom"/>
</dbReference>
<dbReference type="AlphaFoldDB" id="A0A8H7SJQ0"/>
<dbReference type="Gene3D" id="1.10.8.270">
    <property type="entry name" value="putative rabgap domain of human tbc1 domain family member 14 like domains"/>
    <property type="match status" value="1"/>
</dbReference>
<evidence type="ECO:0000313" key="3">
    <source>
        <dbReference type="Proteomes" id="UP000613177"/>
    </source>
</evidence>
<evidence type="ECO:0000259" key="1">
    <source>
        <dbReference type="PROSITE" id="PS50086"/>
    </source>
</evidence>
<dbReference type="GO" id="GO:0005096">
    <property type="term" value="F:GTPase activator activity"/>
    <property type="evidence" value="ECO:0007669"/>
    <property type="project" value="TreeGrafter"/>
</dbReference>